<protein>
    <submittedName>
        <fullName evidence="1">Uncharacterized protein</fullName>
    </submittedName>
</protein>
<reference evidence="1" key="2">
    <citation type="submission" date="2020-09" db="EMBL/GenBank/DDBJ databases">
        <authorList>
            <person name="Sun Q."/>
            <person name="Zhou Y."/>
        </authorList>
    </citation>
    <scope>NUCLEOTIDE SEQUENCE</scope>
    <source>
        <strain evidence="1">CGMCC 1.15290</strain>
    </source>
</reference>
<gene>
    <name evidence="1" type="ORF">GCM10011379_00650</name>
</gene>
<dbReference type="RefSeq" id="WP_188949554.1">
    <property type="nucleotide sequence ID" value="NZ_BMIB01000001.1"/>
</dbReference>
<name>A0A917ILD6_9BACT</name>
<proteinExistence type="predicted"/>
<keyword evidence="2" id="KW-1185">Reference proteome</keyword>
<reference evidence="1" key="1">
    <citation type="journal article" date="2014" name="Int. J. Syst. Evol. Microbiol.">
        <title>Complete genome sequence of Corynebacterium casei LMG S-19264T (=DSM 44701T), isolated from a smear-ripened cheese.</title>
        <authorList>
            <consortium name="US DOE Joint Genome Institute (JGI-PGF)"/>
            <person name="Walter F."/>
            <person name="Albersmeier A."/>
            <person name="Kalinowski J."/>
            <person name="Ruckert C."/>
        </authorList>
    </citation>
    <scope>NUCLEOTIDE SEQUENCE</scope>
    <source>
        <strain evidence="1">CGMCC 1.15290</strain>
    </source>
</reference>
<organism evidence="1 2">
    <name type="scientific">Filimonas zeae</name>
    <dbReference type="NCBI Taxonomy" id="1737353"/>
    <lineage>
        <taxon>Bacteria</taxon>
        <taxon>Pseudomonadati</taxon>
        <taxon>Bacteroidota</taxon>
        <taxon>Chitinophagia</taxon>
        <taxon>Chitinophagales</taxon>
        <taxon>Chitinophagaceae</taxon>
        <taxon>Filimonas</taxon>
    </lineage>
</organism>
<dbReference type="Proteomes" id="UP000627292">
    <property type="component" value="Unassembled WGS sequence"/>
</dbReference>
<accession>A0A917ILD6</accession>
<sequence length="254" mass="28333">MDIFSGNKQLEAAVFTGIDRALFSRHNITGSIMPEILVFKSGHIIRQIPAATQDPNTFIDDFLRKADTDFEQVVIYMEGQVNGGDERKHDAMLVKAFDHAMPNGLLVGHRFIPLESGQPFARLGRPALLDNIPMPVPVAARTIAEPRAPYMSGLTAENENGSTRKVITAGHTNPSMLANELKIYAREILKETDSTFSGEIEIMLVPGIFTMDNFVTWLFNELITRIKEEPAVIRWERANNKQVQVTIQLNASAE</sequence>
<dbReference type="EMBL" id="BMIB01000001">
    <property type="protein sequence ID" value="GGH56733.1"/>
    <property type="molecule type" value="Genomic_DNA"/>
</dbReference>
<dbReference type="AlphaFoldDB" id="A0A917ILD6"/>
<evidence type="ECO:0000313" key="2">
    <source>
        <dbReference type="Proteomes" id="UP000627292"/>
    </source>
</evidence>
<evidence type="ECO:0000313" key="1">
    <source>
        <dbReference type="EMBL" id="GGH56733.1"/>
    </source>
</evidence>
<comment type="caution">
    <text evidence="1">The sequence shown here is derived from an EMBL/GenBank/DDBJ whole genome shotgun (WGS) entry which is preliminary data.</text>
</comment>